<accession>A0A4Y3NM20</accession>
<dbReference type="RefSeq" id="WP_246095820.1">
    <property type="nucleotide sequence ID" value="NZ_BAAAWK010000001.1"/>
</dbReference>
<organism evidence="2 3">
    <name type="scientific">Paenarthrobacter aurescens</name>
    <name type="common">Arthrobacter aurescens</name>
    <dbReference type="NCBI Taxonomy" id="43663"/>
    <lineage>
        <taxon>Bacteria</taxon>
        <taxon>Bacillati</taxon>
        <taxon>Actinomycetota</taxon>
        <taxon>Actinomycetes</taxon>
        <taxon>Micrococcales</taxon>
        <taxon>Micrococcaceae</taxon>
        <taxon>Paenarthrobacter</taxon>
    </lineage>
</organism>
<dbReference type="AlphaFoldDB" id="A0A4Y3NM20"/>
<proteinExistence type="predicted"/>
<evidence type="ECO:0000256" key="1">
    <source>
        <dbReference type="SAM" id="MobiDB-lite"/>
    </source>
</evidence>
<dbReference type="Proteomes" id="UP000317715">
    <property type="component" value="Unassembled WGS sequence"/>
</dbReference>
<evidence type="ECO:0000313" key="3">
    <source>
        <dbReference type="Proteomes" id="UP000317715"/>
    </source>
</evidence>
<gene>
    <name evidence="2" type="ORF">AAU01_25240</name>
</gene>
<comment type="caution">
    <text evidence="2">The sequence shown here is derived from an EMBL/GenBank/DDBJ whole genome shotgun (WGS) entry which is preliminary data.</text>
</comment>
<protein>
    <submittedName>
        <fullName evidence="2">Uncharacterized protein</fullName>
    </submittedName>
</protein>
<feature type="compositionally biased region" description="Polar residues" evidence="1">
    <location>
        <begin position="1"/>
        <end position="15"/>
    </location>
</feature>
<dbReference type="EMBL" id="BJMD01000014">
    <property type="protein sequence ID" value="GEB19769.1"/>
    <property type="molecule type" value="Genomic_DNA"/>
</dbReference>
<sequence length="87" mass="9435">MQPSTPASHPASNIDQDGGGTAALGDQPDKLGPGALLPASDARANRPMARFKQFSHDVSNLPYATGTRRAPILRMQLRHAKAREYRR</sequence>
<name>A0A4Y3NM20_PAEAU</name>
<dbReference type="GeneID" id="97300475"/>
<feature type="region of interest" description="Disordered" evidence="1">
    <location>
        <begin position="1"/>
        <end position="43"/>
    </location>
</feature>
<keyword evidence="3" id="KW-1185">Reference proteome</keyword>
<evidence type="ECO:0000313" key="2">
    <source>
        <dbReference type="EMBL" id="GEB19769.1"/>
    </source>
</evidence>
<reference evidence="2 3" key="1">
    <citation type="submission" date="2019-06" db="EMBL/GenBank/DDBJ databases">
        <title>Whole genome shotgun sequence of Paenarthrobacter aurescens NBRC 12136.</title>
        <authorList>
            <person name="Hosoyama A."/>
            <person name="Uohara A."/>
            <person name="Ohji S."/>
            <person name="Ichikawa N."/>
        </authorList>
    </citation>
    <scope>NUCLEOTIDE SEQUENCE [LARGE SCALE GENOMIC DNA]</scope>
    <source>
        <strain evidence="2 3">NBRC 12136</strain>
    </source>
</reference>